<gene>
    <name evidence="1" type="ORF">KZJ38_07295</name>
</gene>
<dbReference type="Proteomes" id="UP000826462">
    <property type="component" value="Chromosome 1"/>
</dbReference>
<sequence length="139" mass="16243">MTSYDDDVIAWADEQAGLLRAGKFADIDMERIIRLIEGEGTKAVGSFYGDLLLVLRHLLKWKYCPEERTRKLRSLIVTRRREALEALTRTPSLSKWLTDESFWHEIWEGEHLRHKDRITASRAPTWSPKAILDEAFFPD</sequence>
<dbReference type="Pfam" id="PF01724">
    <property type="entry name" value="DUF29"/>
    <property type="match status" value="1"/>
</dbReference>
<proteinExistence type="predicted"/>
<dbReference type="Gene3D" id="1.20.1220.20">
    <property type="entry name" value="Uncharcterised protein PF01724"/>
    <property type="match status" value="1"/>
</dbReference>
<reference evidence="1 2" key="1">
    <citation type="submission" date="2021-07" db="EMBL/GenBank/DDBJ databases">
        <title>Paraburkholderia edwinii protects Aspergillus sp. from phenazines by acting as a toxin sponge.</title>
        <authorList>
            <person name="Dahlstrom K.M."/>
            <person name="Newman D.K."/>
        </authorList>
    </citation>
    <scope>NUCLEOTIDE SEQUENCE [LARGE SCALE GENOMIC DNA]</scope>
    <source>
        <strain evidence="1 2">Pe01</strain>
    </source>
</reference>
<keyword evidence="2" id="KW-1185">Reference proteome</keyword>
<protein>
    <submittedName>
        <fullName evidence="1">DUF29 domain-containing protein</fullName>
    </submittedName>
</protein>
<dbReference type="InterPro" id="IPR002636">
    <property type="entry name" value="DUF29"/>
</dbReference>
<dbReference type="PANTHER" id="PTHR34235">
    <property type="entry name" value="SLR1203 PROTEIN-RELATED"/>
    <property type="match status" value="1"/>
</dbReference>
<dbReference type="EMBL" id="CP080095">
    <property type="protein sequence ID" value="QYD70107.1"/>
    <property type="molecule type" value="Genomic_DNA"/>
</dbReference>
<evidence type="ECO:0000313" key="1">
    <source>
        <dbReference type="EMBL" id="QYD70107.1"/>
    </source>
</evidence>
<organism evidence="1 2">
    <name type="scientific">Paraburkholderia edwinii</name>
    <dbReference type="NCBI Taxonomy" id="2861782"/>
    <lineage>
        <taxon>Bacteria</taxon>
        <taxon>Pseudomonadati</taxon>
        <taxon>Pseudomonadota</taxon>
        <taxon>Betaproteobacteria</taxon>
        <taxon>Burkholderiales</taxon>
        <taxon>Burkholderiaceae</taxon>
        <taxon>Paraburkholderia</taxon>
    </lineage>
</organism>
<evidence type="ECO:0000313" key="2">
    <source>
        <dbReference type="Proteomes" id="UP000826462"/>
    </source>
</evidence>
<accession>A0ABX8URY5</accession>
<name>A0ABX8URY5_9BURK</name>
<dbReference type="RefSeq" id="WP_219799434.1">
    <property type="nucleotide sequence ID" value="NZ_CP080095.1"/>
</dbReference>